<dbReference type="Proteomes" id="UP001597227">
    <property type="component" value="Unassembled WGS sequence"/>
</dbReference>
<dbReference type="RefSeq" id="WP_388036712.1">
    <property type="nucleotide sequence ID" value="NZ_JBHUEK010000010.1"/>
</dbReference>
<dbReference type="EMBL" id="JBHUEK010000010">
    <property type="protein sequence ID" value="MFD1778497.1"/>
    <property type="molecule type" value="Genomic_DNA"/>
</dbReference>
<evidence type="ECO:0000313" key="1">
    <source>
        <dbReference type="EMBL" id="MFD1778497.1"/>
    </source>
</evidence>
<proteinExistence type="predicted"/>
<name>A0ABW4MKF7_9BACI</name>
<gene>
    <name evidence="1" type="ORF">ACFSFW_07435</name>
</gene>
<organism evidence="1 2">
    <name type="scientific">Fredinandcohnia salidurans</name>
    <dbReference type="NCBI Taxonomy" id="2595041"/>
    <lineage>
        <taxon>Bacteria</taxon>
        <taxon>Bacillati</taxon>
        <taxon>Bacillota</taxon>
        <taxon>Bacilli</taxon>
        <taxon>Bacillales</taxon>
        <taxon>Bacillaceae</taxon>
        <taxon>Fredinandcohnia</taxon>
    </lineage>
</organism>
<protein>
    <submittedName>
        <fullName evidence="1">Uncharacterized protein</fullName>
    </submittedName>
</protein>
<sequence>MSYEMRIATMLAEQIDGFIHFVQENYENKHKTYIENPDKWYQVKLLIEEFKFQLNASELRRINRFSWNEKYTILLVDDVQKGLDVIEEYIERNYNELFMLTGRLHTLRSFCTSLKKDEG</sequence>
<comment type="caution">
    <text evidence="1">The sequence shown here is derived from an EMBL/GenBank/DDBJ whole genome shotgun (WGS) entry which is preliminary data.</text>
</comment>
<evidence type="ECO:0000313" key="2">
    <source>
        <dbReference type="Proteomes" id="UP001597227"/>
    </source>
</evidence>
<keyword evidence="2" id="KW-1185">Reference proteome</keyword>
<reference evidence="2" key="1">
    <citation type="journal article" date="2019" name="Int. J. Syst. Evol. Microbiol.">
        <title>The Global Catalogue of Microorganisms (GCM) 10K type strain sequencing project: providing services to taxonomists for standard genome sequencing and annotation.</title>
        <authorList>
            <consortium name="The Broad Institute Genomics Platform"/>
            <consortium name="The Broad Institute Genome Sequencing Center for Infectious Disease"/>
            <person name="Wu L."/>
            <person name="Ma J."/>
        </authorList>
    </citation>
    <scope>NUCLEOTIDE SEQUENCE [LARGE SCALE GENOMIC DNA]</scope>
    <source>
        <strain evidence="2">CCUG 15531</strain>
    </source>
</reference>
<accession>A0ABW4MKF7</accession>